<keyword evidence="3" id="KW-0378">Hydrolase</keyword>
<dbReference type="InterPro" id="IPR046372">
    <property type="entry name" value="PARG_cat_C"/>
</dbReference>
<sequence>MEKREDLRSILPYLGVVVEGSSVLWPSPVIEPLKAISRGPDHSGIHSGELLFLAISDLRHSLSLSSQRLSASAPHGYALFFDKSPMISIAIQLLSRPESSKWFAEVLPALANLLLRFPSLLEFHYRNADTLIDGVQTGLRILDSQQSGIVFLSQCTNLVLALNCNMVTGRKFPTYYKMPTGLVSFERKVLPLEDSPFCVTYPKADLWSKSAVPLCHFEVHRSGLIEDQSKEALEVDFANRYIGGGALRRGCVQEEIRFMINPELIAGMLFLPSMADNEAIEVVGPERFSNYTGYASSFHFAGDYVDKRDVDFMGRRKTKMIAIDALCDMRMRQYRLECLLREINKAFCGFFDQSKCQQYQRLFKGDGLCGAHLDQGVQGPDSISWNNLLLQEAPYASVGTNEGIYGDQQIRNAEEKGGHSLGHRYDIGVVTGNWGCGAFGGDPELKTIIQWLAASQALRPFISYHTFGVEALKTLDKVIQWILSHKWTVGDLWDMLVEYSTQRLRGETSLGFFTWPPSIPICPCMPTMHGTWPALNTPYSLNSIRVFYG</sequence>
<feature type="active site" evidence="4">
    <location>
        <position position="254"/>
    </location>
</feature>
<reference evidence="8" key="1">
    <citation type="journal article" date="2007" name="PLoS ONE">
        <title>The first genome sequence of an elite grapevine cultivar (Pinot noir Vitis vinifera L.): coping with a highly heterozygous genome.</title>
        <authorList>
            <person name="Velasco R."/>
            <person name="Zharkikh A."/>
            <person name="Troggio M."/>
            <person name="Cartwright D.A."/>
            <person name="Cestaro A."/>
            <person name="Pruss D."/>
            <person name="Pindo M."/>
            <person name="FitzGerald L.M."/>
            <person name="Vezzulli S."/>
            <person name="Reid J."/>
            <person name="Malacarne G."/>
            <person name="Iliev D."/>
            <person name="Coppola G."/>
            <person name="Wardell B."/>
            <person name="Micheletti D."/>
            <person name="Macalma T."/>
            <person name="Facci M."/>
            <person name="Mitchell J.T."/>
            <person name="Perazzolli M."/>
            <person name="Eldredge G."/>
            <person name="Gatto P."/>
            <person name="Oyzerski R."/>
            <person name="Moretto M."/>
            <person name="Gutin N."/>
            <person name="Stefanini M."/>
            <person name="Chen Y."/>
            <person name="Segala C."/>
            <person name="Davenport C."/>
            <person name="Dematte L."/>
            <person name="Mraz A."/>
            <person name="Battilana J."/>
            <person name="Stormo K."/>
            <person name="Costa F."/>
            <person name="Tao Q."/>
            <person name="Si-Ammour A."/>
            <person name="Harkins T."/>
            <person name="Lackey A."/>
            <person name="Perbost C."/>
            <person name="Taillon B."/>
            <person name="Stella A."/>
            <person name="Solovyev V."/>
            <person name="Fawcett J.A."/>
            <person name="Sterck L."/>
            <person name="Vandepoele K."/>
            <person name="Grando S.M."/>
            <person name="Toppo S."/>
            <person name="Moser C."/>
            <person name="Lanchbury J."/>
            <person name="Bogden R."/>
            <person name="Skolnick M."/>
            <person name="Sgaramella V."/>
            <person name="Bhatnagar S.K."/>
            <person name="Fontana P."/>
            <person name="Gutin A."/>
            <person name="Van de Peer Y."/>
            <person name="Salamini F."/>
            <person name="Viola R."/>
        </authorList>
    </citation>
    <scope>NUCLEOTIDE SEQUENCE</scope>
</reference>
<dbReference type="EC" id="3.2.1.143" evidence="2"/>
<evidence type="ECO:0000259" key="6">
    <source>
        <dbReference type="Pfam" id="PF05028"/>
    </source>
</evidence>
<organism evidence="8">
    <name type="scientific">Vitis vinifera</name>
    <name type="common">Grape</name>
    <dbReference type="NCBI Taxonomy" id="29760"/>
    <lineage>
        <taxon>Eukaryota</taxon>
        <taxon>Viridiplantae</taxon>
        <taxon>Streptophyta</taxon>
        <taxon>Embryophyta</taxon>
        <taxon>Tracheophyta</taxon>
        <taxon>Spermatophyta</taxon>
        <taxon>Magnoliopsida</taxon>
        <taxon>eudicotyledons</taxon>
        <taxon>Gunneridae</taxon>
        <taxon>Pentapetalae</taxon>
        <taxon>rosids</taxon>
        <taxon>Vitales</taxon>
        <taxon>Vitaceae</taxon>
        <taxon>Viteae</taxon>
        <taxon>Vitis</taxon>
    </lineage>
</organism>
<dbReference type="InterPro" id="IPR007724">
    <property type="entry name" value="Poly_GlycHdrlase"/>
</dbReference>
<evidence type="ECO:0000256" key="5">
    <source>
        <dbReference type="PIRSR" id="PIRSR607724-2"/>
    </source>
</evidence>
<dbReference type="Pfam" id="PF05028">
    <property type="entry name" value="PARG_cat_C"/>
    <property type="match status" value="1"/>
</dbReference>
<dbReference type="AlphaFoldDB" id="A5ALM4"/>
<gene>
    <name evidence="8" type="ORF">VITISV_004629</name>
</gene>
<dbReference type="ExpressionAtlas" id="A5ALM4">
    <property type="expression patterns" value="baseline and differential"/>
</dbReference>
<comment type="similarity">
    <text evidence="1">Belongs to the poly(ADP-ribose) glycohydrolase family.</text>
</comment>
<protein>
    <recommendedName>
        <fullName evidence="2">poly(ADP-ribose) glycohydrolase</fullName>
        <ecNumber evidence="2">3.2.1.143</ecNumber>
    </recommendedName>
</protein>
<dbReference type="PANTHER" id="PTHR12837:SF0">
    <property type="entry name" value="POLY(ADP-RIBOSE) GLYCOHYDROLASE"/>
    <property type="match status" value="1"/>
</dbReference>
<feature type="domain" description="PARG catalytic Macro" evidence="6">
    <location>
        <begin position="205"/>
        <end position="473"/>
    </location>
</feature>
<name>A5ALM4_VITVI</name>
<dbReference type="Pfam" id="PF20811">
    <property type="entry name" value="PARG_cat_N"/>
    <property type="match status" value="1"/>
</dbReference>
<evidence type="ECO:0000259" key="7">
    <source>
        <dbReference type="Pfam" id="PF20811"/>
    </source>
</evidence>
<evidence type="ECO:0000256" key="4">
    <source>
        <dbReference type="PIRSR" id="PIRSR607724-1"/>
    </source>
</evidence>
<feature type="binding site" evidence="5">
    <location>
        <position position="239"/>
    </location>
    <ligand>
        <name>substrate</name>
    </ligand>
</feature>
<feature type="active site" evidence="4">
    <location>
        <position position="255"/>
    </location>
</feature>
<evidence type="ECO:0000256" key="3">
    <source>
        <dbReference type="ARBA" id="ARBA00022801"/>
    </source>
</evidence>
<feature type="active site" evidence="4">
    <location>
        <position position="236"/>
    </location>
</feature>
<dbReference type="GO" id="GO:0004649">
    <property type="term" value="F:poly(ADP-ribose) glycohydrolase activity"/>
    <property type="evidence" value="ECO:0007669"/>
    <property type="project" value="UniProtKB-EC"/>
</dbReference>
<dbReference type="InterPro" id="IPR048362">
    <property type="entry name" value="PARG_helical"/>
</dbReference>
<feature type="binding site" evidence="5">
    <location>
        <position position="294"/>
    </location>
    <ligand>
        <name>substrate</name>
    </ligand>
</feature>
<accession>A5ALM4</accession>
<dbReference type="GO" id="GO:0006282">
    <property type="term" value="P:regulation of DNA repair"/>
    <property type="evidence" value="ECO:0007669"/>
    <property type="project" value="InterPro"/>
</dbReference>
<dbReference type="EMBL" id="AM429664">
    <property type="protein sequence ID" value="CAN75808.1"/>
    <property type="molecule type" value="Genomic_DNA"/>
</dbReference>
<dbReference type="GO" id="GO:0005975">
    <property type="term" value="P:carbohydrate metabolic process"/>
    <property type="evidence" value="ECO:0007669"/>
    <property type="project" value="InterPro"/>
</dbReference>
<feature type="binding site" evidence="5">
    <location>
        <position position="253"/>
    </location>
    <ligand>
        <name>substrate</name>
    </ligand>
</feature>
<dbReference type="PANTHER" id="PTHR12837">
    <property type="entry name" value="POLY ADP-RIBOSE GLYCOHYDROLASE"/>
    <property type="match status" value="1"/>
</dbReference>
<evidence type="ECO:0000313" key="8">
    <source>
        <dbReference type="EMBL" id="CAN75808.1"/>
    </source>
</evidence>
<evidence type="ECO:0000256" key="1">
    <source>
        <dbReference type="ARBA" id="ARBA00009545"/>
    </source>
</evidence>
<proteinExistence type="inferred from homology"/>
<evidence type="ECO:0000256" key="2">
    <source>
        <dbReference type="ARBA" id="ARBA00012255"/>
    </source>
</evidence>
<feature type="domain" description="PARG helical" evidence="7">
    <location>
        <begin position="95"/>
        <end position="155"/>
    </location>
</feature>